<reference evidence="2 3" key="1">
    <citation type="submission" date="2024-01" db="EMBL/GenBank/DDBJ databases">
        <title>The complete chloroplast genome sequence of Lithospermum erythrorhizon: insights into the phylogenetic relationship among Boraginaceae species and the maternal lineages of purple gromwells.</title>
        <authorList>
            <person name="Okada T."/>
            <person name="Watanabe K."/>
        </authorList>
    </citation>
    <scope>NUCLEOTIDE SEQUENCE [LARGE SCALE GENOMIC DNA]</scope>
</reference>
<dbReference type="EMBL" id="BAABME010000776">
    <property type="protein sequence ID" value="GAA0145413.1"/>
    <property type="molecule type" value="Genomic_DNA"/>
</dbReference>
<feature type="compositionally biased region" description="Basic residues" evidence="1">
    <location>
        <begin position="217"/>
        <end position="261"/>
    </location>
</feature>
<evidence type="ECO:0000313" key="2">
    <source>
        <dbReference type="EMBL" id="GAA0145413.1"/>
    </source>
</evidence>
<accession>A0AAV3P5Y1</accession>
<feature type="compositionally biased region" description="Polar residues" evidence="1">
    <location>
        <begin position="168"/>
        <end position="180"/>
    </location>
</feature>
<dbReference type="PANTHER" id="PTHR34684:SF1">
    <property type="entry name" value="OS08G0192200 PROTEIN"/>
    <property type="match status" value="1"/>
</dbReference>
<comment type="caution">
    <text evidence="2">The sequence shown here is derived from an EMBL/GenBank/DDBJ whole genome shotgun (WGS) entry which is preliminary data.</text>
</comment>
<protein>
    <submittedName>
        <fullName evidence="2">Uncharacterized protein</fullName>
    </submittedName>
</protein>
<organism evidence="2 3">
    <name type="scientific">Lithospermum erythrorhizon</name>
    <name type="common">Purple gromwell</name>
    <name type="synonym">Lithospermum officinale var. erythrorhizon</name>
    <dbReference type="NCBI Taxonomy" id="34254"/>
    <lineage>
        <taxon>Eukaryota</taxon>
        <taxon>Viridiplantae</taxon>
        <taxon>Streptophyta</taxon>
        <taxon>Embryophyta</taxon>
        <taxon>Tracheophyta</taxon>
        <taxon>Spermatophyta</taxon>
        <taxon>Magnoliopsida</taxon>
        <taxon>eudicotyledons</taxon>
        <taxon>Gunneridae</taxon>
        <taxon>Pentapetalae</taxon>
        <taxon>asterids</taxon>
        <taxon>lamiids</taxon>
        <taxon>Boraginales</taxon>
        <taxon>Boraginaceae</taxon>
        <taxon>Boraginoideae</taxon>
        <taxon>Lithospermeae</taxon>
        <taxon>Lithospermum</taxon>
    </lineage>
</organism>
<dbReference type="PANTHER" id="PTHR34684">
    <property type="entry name" value="OS08G0192200 PROTEIN"/>
    <property type="match status" value="1"/>
</dbReference>
<proteinExistence type="predicted"/>
<feature type="compositionally biased region" description="Basic and acidic residues" evidence="1">
    <location>
        <begin position="126"/>
        <end position="136"/>
    </location>
</feature>
<evidence type="ECO:0000256" key="1">
    <source>
        <dbReference type="SAM" id="MobiDB-lite"/>
    </source>
</evidence>
<dbReference type="AlphaFoldDB" id="A0AAV3P5Y1"/>
<sequence>MDLDTENRIASILMKEAAELRRQAQQEGALAYIRRPNVRGRPNSRFLTATVLGVQQANRNVDENEMWRSRKKEKELDSRLKGRFREESSSGKHHKDFRDCGRGRSKRVVDSGLVDPSSASPSMKTVSEDIYSRDDDGLKDDEIEEFLHSRSKRGRGAIGSRMDETGPFLTSCSDSTNNRFLISDNELDEQPKRVVRGPKRPASLMSDETSSDESPVKRKSKKRKLHSEKHKSKEKSKHKSREKLKDRKKKRKREEKRSKSH</sequence>
<gene>
    <name evidence="2" type="ORF">LIER_05611</name>
</gene>
<feature type="region of interest" description="Disordered" evidence="1">
    <location>
        <begin position="71"/>
        <end position="261"/>
    </location>
</feature>
<dbReference type="Proteomes" id="UP001454036">
    <property type="component" value="Unassembled WGS sequence"/>
</dbReference>
<evidence type="ECO:0000313" key="3">
    <source>
        <dbReference type="Proteomes" id="UP001454036"/>
    </source>
</evidence>
<name>A0AAV3P5Y1_LITER</name>
<keyword evidence="3" id="KW-1185">Reference proteome</keyword>
<feature type="compositionally biased region" description="Basic and acidic residues" evidence="1">
    <location>
        <begin position="71"/>
        <end position="102"/>
    </location>
</feature>